<dbReference type="CDD" id="cd01450">
    <property type="entry name" value="vWFA_subfamily_ECM"/>
    <property type="match status" value="2"/>
</dbReference>
<dbReference type="Gene3D" id="3.10.200.10">
    <property type="entry name" value="Alpha carbonic anhydrase"/>
    <property type="match status" value="1"/>
</dbReference>
<dbReference type="InterPro" id="IPR002035">
    <property type="entry name" value="VWF_A"/>
</dbReference>
<dbReference type="Gene3D" id="3.40.50.410">
    <property type="entry name" value="von Willebrand factor, type A domain"/>
    <property type="match status" value="2"/>
</dbReference>
<dbReference type="Proteomes" id="UP000749559">
    <property type="component" value="Unassembled WGS sequence"/>
</dbReference>
<evidence type="ECO:0000313" key="4">
    <source>
        <dbReference type="Proteomes" id="UP000749559"/>
    </source>
</evidence>
<keyword evidence="4" id="KW-1185">Reference proteome</keyword>
<reference evidence="3" key="1">
    <citation type="submission" date="2022-03" db="EMBL/GenBank/DDBJ databases">
        <authorList>
            <person name="Martin C."/>
        </authorList>
    </citation>
    <scope>NUCLEOTIDE SEQUENCE</scope>
</reference>
<dbReference type="InterPro" id="IPR001148">
    <property type="entry name" value="CA_dom"/>
</dbReference>
<sequence length="754" mass="84290">MILLMLAALPLVNSQEWNYGSLGPSTWGDGFSQCGEPNQSPVDIDTDKLETDSSLNAFGFHNFDKKANNELENTGHTAIMVLGIRKRVYVYNGGLEGSYVVVGFHFRWGSEHTVDGNRSPLELQIVCFNRKFPTMNDAIEASNTEPDSVINLAVLFEISSSDNKNLDPLVTALEQVQTAGSKVKVRGRLRFKDLLPFSAATNYYRYQGRFSNPPCFYTLWTVFSDTVLISETQLEAFKRLKDKDGNPLKDTFRPTQQLGNRVIKSSMPPLRQFDPGVPNKSCVDVFLVIDESCSVYDDMHKVKEFLLDLVDRIIIGTDAVLMSLVRYSAPVTMNFYHSNTTNNDVVMRLIDTQPLGQRTTCRTHTSEALKFNLNRFFGLHGGQRNETTQRDYGIRTVAPDVMIIITDGISIPMRARTSALAEAAKLRGHGVEIYTIGLKNQNARNGYEELHGFTGGKDDHVFDINNDGLAGHFAHIINSYDTCTGEKNCSDQLDIVLVIDTSQSLLTSSEWDRITKNPDNHHEINSEHLIAVKEFFKQLLAAIPIGIDKVRVAIVSFDEVVRIHQYLDDTTDYAGTNDILTNSVIDYTGVGTRTDAALRYVLNRVLKKDRGDRVDVNNFIMLATDGVAYPCCTASCCHMSTGTIQCPTTDYPCITQEDATREVERVAKKLKANWRNDVYVLALPNRPDRGDPFKKHAAAKKAMLQYEALVRNTITGIKTLEQFNELENIVKEIVNRVCAAADGIYLSPPSKGVK</sequence>
<name>A0A8S4MUP3_OWEFU</name>
<dbReference type="SMART" id="SM00327">
    <property type="entry name" value="VWA"/>
    <property type="match status" value="2"/>
</dbReference>
<feature type="domain" description="VWFA" evidence="1">
    <location>
        <begin position="494"/>
        <end position="733"/>
    </location>
</feature>
<dbReference type="PANTHER" id="PTHR24020">
    <property type="entry name" value="COLLAGEN ALPHA"/>
    <property type="match status" value="1"/>
</dbReference>
<dbReference type="PROSITE" id="PS50234">
    <property type="entry name" value="VWFA"/>
    <property type="match status" value="2"/>
</dbReference>
<dbReference type="OrthoDB" id="429145at2759"/>
<dbReference type="InterPro" id="IPR036398">
    <property type="entry name" value="CA_dom_sf"/>
</dbReference>
<organism evidence="3 4">
    <name type="scientific">Owenia fusiformis</name>
    <name type="common">Polychaete worm</name>
    <dbReference type="NCBI Taxonomy" id="6347"/>
    <lineage>
        <taxon>Eukaryota</taxon>
        <taxon>Metazoa</taxon>
        <taxon>Spiralia</taxon>
        <taxon>Lophotrochozoa</taxon>
        <taxon>Annelida</taxon>
        <taxon>Polychaeta</taxon>
        <taxon>Sedentaria</taxon>
        <taxon>Canalipalpata</taxon>
        <taxon>Sabellida</taxon>
        <taxon>Oweniida</taxon>
        <taxon>Oweniidae</taxon>
        <taxon>Owenia</taxon>
    </lineage>
</organism>
<evidence type="ECO:0008006" key="5">
    <source>
        <dbReference type="Google" id="ProtNLM"/>
    </source>
</evidence>
<dbReference type="Pfam" id="PF00092">
    <property type="entry name" value="VWA"/>
    <property type="match status" value="2"/>
</dbReference>
<accession>A0A8S4MUP3</accession>
<dbReference type="SUPFAM" id="SSF53300">
    <property type="entry name" value="vWA-like"/>
    <property type="match status" value="2"/>
</dbReference>
<protein>
    <recommendedName>
        <fullName evidence="5">VWFA domain-containing protein</fullName>
    </recommendedName>
</protein>
<feature type="domain" description="Alpha-carbonic anhydrase" evidence="2">
    <location>
        <begin position="15"/>
        <end position="267"/>
    </location>
</feature>
<dbReference type="InterPro" id="IPR036465">
    <property type="entry name" value="vWFA_dom_sf"/>
</dbReference>
<dbReference type="SMART" id="SM01057">
    <property type="entry name" value="Carb_anhydrase"/>
    <property type="match status" value="1"/>
</dbReference>
<dbReference type="Pfam" id="PF00194">
    <property type="entry name" value="Carb_anhydrase"/>
    <property type="match status" value="1"/>
</dbReference>
<comment type="caution">
    <text evidence="3">The sequence shown here is derived from an EMBL/GenBank/DDBJ whole genome shotgun (WGS) entry which is preliminary data.</text>
</comment>
<dbReference type="AlphaFoldDB" id="A0A8S4MUP3"/>
<dbReference type="PANTHER" id="PTHR24020:SF84">
    <property type="entry name" value="VWFA DOMAIN-CONTAINING PROTEIN"/>
    <property type="match status" value="1"/>
</dbReference>
<dbReference type="InterPro" id="IPR050525">
    <property type="entry name" value="ECM_Assembly_Org"/>
</dbReference>
<evidence type="ECO:0000259" key="2">
    <source>
        <dbReference type="PROSITE" id="PS51144"/>
    </source>
</evidence>
<gene>
    <name evidence="3" type="ORF">OFUS_LOCUS157</name>
</gene>
<dbReference type="SUPFAM" id="SSF51069">
    <property type="entry name" value="Carbonic anhydrase"/>
    <property type="match status" value="1"/>
</dbReference>
<feature type="domain" description="VWFA" evidence="1">
    <location>
        <begin position="284"/>
        <end position="480"/>
    </location>
</feature>
<evidence type="ECO:0000259" key="1">
    <source>
        <dbReference type="PROSITE" id="PS50234"/>
    </source>
</evidence>
<proteinExistence type="predicted"/>
<dbReference type="EMBL" id="CAIIXF020000001">
    <property type="protein sequence ID" value="CAH1772386.1"/>
    <property type="molecule type" value="Genomic_DNA"/>
</dbReference>
<dbReference type="PROSITE" id="PS51144">
    <property type="entry name" value="ALPHA_CA_2"/>
    <property type="match status" value="1"/>
</dbReference>
<evidence type="ECO:0000313" key="3">
    <source>
        <dbReference type="EMBL" id="CAH1772386.1"/>
    </source>
</evidence>